<protein>
    <submittedName>
        <fullName evidence="2">Uncharacterized protein</fullName>
    </submittedName>
</protein>
<accession>A0AAE8N1A2</accession>
<organism evidence="2 3">
    <name type="scientific">Cephalotrichum gorgonifer</name>
    <dbReference type="NCBI Taxonomy" id="2041049"/>
    <lineage>
        <taxon>Eukaryota</taxon>
        <taxon>Fungi</taxon>
        <taxon>Dikarya</taxon>
        <taxon>Ascomycota</taxon>
        <taxon>Pezizomycotina</taxon>
        <taxon>Sordariomycetes</taxon>
        <taxon>Hypocreomycetidae</taxon>
        <taxon>Microascales</taxon>
        <taxon>Microascaceae</taxon>
        <taxon>Cephalotrichum</taxon>
    </lineage>
</organism>
<dbReference type="AlphaFoldDB" id="A0AAE8N1A2"/>
<evidence type="ECO:0000313" key="2">
    <source>
        <dbReference type="EMBL" id="SPO04541.1"/>
    </source>
</evidence>
<evidence type="ECO:0000313" key="3">
    <source>
        <dbReference type="Proteomes" id="UP001187682"/>
    </source>
</evidence>
<feature type="region of interest" description="Disordered" evidence="1">
    <location>
        <begin position="1"/>
        <end position="24"/>
    </location>
</feature>
<proteinExistence type="predicted"/>
<dbReference type="Proteomes" id="UP001187682">
    <property type="component" value="Unassembled WGS sequence"/>
</dbReference>
<evidence type="ECO:0000256" key="1">
    <source>
        <dbReference type="SAM" id="MobiDB-lite"/>
    </source>
</evidence>
<name>A0AAE8N1A2_9PEZI</name>
<keyword evidence="3" id="KW-1185">Reference proteome</keyword>
<dbReference type="EMBL" id="ONZQ02000010">
    <property type="protein sequence ID" value="SPO04541.1"/>
    <property type="molecule type" value="Genomic_DNA"/>
</dbReference>
<reference evidence="2" key="1">
    <citation type="submission" date="2018-03" db="EMBL/GenBank/DDBJ databases">
        <authorList>
            <person name="Guldener U."/>
        </authorList>
    </citation>
    <scope>NUCLEOTIDE SEQUENCE</scope>
</reference>
<sequence length="24" mass="2554">MSDPDTGRRHAYSGATGSVDLRGF</sequence>
<gene>
    <name evidence="2" type="ORF">DNG_07226</name>
</gene>
<comment type="caution">
    <text evidence="2">The sequence shown here is derived from an EMBL/GenBank/DDBJ whole genome shotgun (WGS) entry which is preliminary data.</text>
</comment>